<evidence type="ECO:0000256" key="3">
    <source>
        <dbReference type="ARBA" id="ARBA00019660"/>
    </source>
</evidence>
<dbReference type="PANTHER" id="PTHR13186">
    <property type="entry name" value="MEDIATOR OF RNA POLYMERASE II TRANSCRIPTION SUBUNIT 31"/>
    <property type="match status" value="1"/>
</dbReference>
<dbReference type="InterPro" id="IPR008831">
    <property type="entry name" value="Mediator_Med31"/>
</dbReference>
<keyword evidence="7 8" id="KW-0539">Nucleus</keyword>
<dbReference type="Pfam" id="PF05669">
    <property type="entry name" value="Med31"/>
    <property type="match status" value="1"/>
</dbReference>
<evidence type="ECO:0000313" key="10">
    <source>
        <dbReference type="Proteomes" id="UP000308768"/>
    </source>
</evidence>
<dbReference type="OrthoDB" id="10257739at2759"/>
<dbReference type="GO" id="GO:0016592">
    <property type="term" value="C:mediator complex"/>
    <property type="evidence" value="ECO:0007669"/>
    <property type="project" value="InterPro"/>
</dbReference>
<keyword evidence="6 8" id="KW-0804">Transcription</keyword>
<dbReference type="Proteomes" id="UP000308768">
    <property type="component" value="Unassembled WGS sequence"/>
</dbReference>
<keyword evidence="5 8" id="KW-0010">Activator</keyword>
<comment type="subunit">
    <text evidence="8">Component of the Mediator complex.</text>
</comment>
<name>A0A4U0X807_9PEZI</name>
<dbReference type="STRING" id="331657.A0A4U0X807"/>
<gene>
    <name evidence="9" type="ORF">B0A49_03931</name>
</gene>
<dbReference type="AlphaFoldDB" id="A0A4U0X807"/>
<evidence type="ECO:0000256" key="1">
    <source>
        <dbReference type="ARBA" id="ARBA00004123"/>
    </source>
</evidence>
<dbReference type="EMBL" id="NAJN01000567">
    <property type="protein sequence ID" value="TKA71418.1"/>
    <property type="molecule type" value="Genomic_DNA"/>
</dbReference>
<evidence type="ECO:0000256" key="4">
    <source>
        <dbReference type="ARBA" id="ARBA00023015"/>
    </source>
</evidence>
<dbReference type="Gene3D" id="1.10.10.1340">
    <property type="entry name" value="Mediator of RNA polymerase II, submodule Med31 (Soh1)"/>
    <property type="match status" value="1"/>
</dbReference>
<evidence type="ECO:0000256" key="2">
    <source>
        <dbReference type="ARBA" id="ARBA00006378"/>
    </source>
</evidence>
<dbReference type="InterPro" id="IPR038089">
    <property type="entry name" value="Med31_sf"/>
</dbReference>
<reference evidence="9 10" key="1">
    <citation type="submission" date="2017-03" db="EMBL/GenBank/DDBJ databases">
        <title>Genomes of endolithic fungi from Antarctica.</title>
        <authorList>
            <person name="Coleine C."/>
            <person name="Masonjones S."/>
            <person name="Stajich J.E."/>
        </authorList>
    </citation>
    <scope>NUCLEOTIDE SEQUENCE [LARGE SCALE GENOMIC DNA]</scope>
    <source>
        <strain evidence="9 10">CCFEE 5187</strain>
    </source>
</reference>
<protein>
    <recommendedName>
        <fullName evidence="3 8">Mediator of RNA polymerase II transcription subunit 31</fullName>
    </recommendedName>
</protein>
<comment type="similarity">
    <text evidence="2 8">Belongs to the Mediator complex subunit 31 family.</text>
</comment>
<dbReference type="GO" id="GO:0006355">
    <property type="term" value="P:regulation of DNA-templated transcription"/>
    <property type="evidence" value="ECO:0007669"/>
    <property type="project" value="InterPro"/>
</dbReference>
<organism evidence="9 10">
    <name type="scientific">Cryomyces minteri</name>
    <dbReference type="NCBI Taxonomy" id="331657"/>
    <lineage>
        <taxon>Eukaryota</taxon>
        <taxon>Fungi</taxon>
        <taxon>Dikarya</taxon>
        <taxon>Ascomycota</taxon>
        <taxon>Pezizomycotina</taxon>
        <taxon>Dothideomycetes</taxon>
        <taxon>Dothideomycetes incertae sedis</taxon>
        <taxon>Cryomyces</taxon>
    </lineage>
</organism>
<keyword evidence="4 8" id="KW-0805">Transcription regulation</keyword>
<evidence type="ECO:0000256" key="8">
    <source>
        <dbReference type="RuleBase" id="RU364129"/>
    </source>
</evidence>
<evidence type="ECO:0000256" key="7">
    <source>
        <dbReference type="ARBA" id="ARBA00023242"/>
    </source>
</evidence>
<proteinExistence type="inferred from homology"/>
<sequence length="137" mass="15785">METKRDEPHHGGYTRFELELEVPAQVPLPPHIPPKVSTANTTPPAQFVQSLSNPHYLNHLATLKLFDDPSFVAYLSYLQYFRQPEYTRYLQYPAPTLRALELLQQERFRREVLRPEVVGRMVVEGVQAVVGGERLEA</sequence>
<dbReference type="GO" id="GO:0003712">
    <property type="term" value="F:transcription coregulator activity"/>
    <property type="evidence" value="ECO:0007669"/>
    <property type="project" value="InterPro"/>
</dbReference>
<evidence type="ECO:0000256" key="5">
    <source>
        <dbReference type="ARBA" id="ARBA00023159"/>
    </source>
</evidence>
<accession>A0A4U0X807</accession>
<keyword evidence="10" id="KW-1185">Reference proteome</keyword>
<evidence type="ECO:0000256" key="6">
    <source>
        <dbReference type="ARBA" id="ARBA00023163"/>
    </source>
</evidence>
<comment type="subcellular location">
    <subcellularLocation>
        <location evidence="1 8">Nucleus</location>
    </subcellularLocation>
</comment>
<evidence type="ECO:0000313" key="9">
    <source>
        <dbReference type="EMBL" id="TKA71418.1"/>
    </source>
</evidence>
<comment type="function">
    <text evidence="8">Component of the Mediator complex, a coactivator involved in the regulated transcription of nearly all RNA polymerase II-dependent genes. Mediator functions as a bridge to convey information from gene-specific regulatory proteins to the basal RNA polymerase II transcription machinery. Mediator is recruited to promoters by direct interactions with regulatory proteins and serves as a scaffold for the assembly of a functional preinitiation complex with RNA polymerase II and the general transcription factors.</text>
</comment>
<comment type="caution">
    <text evidence="9">The sequence shown here is derived from an EMBL/GenBank/DDBJ whole genome shotgun (WGS) entry which is preliminary data.</text>
</comment>